<keyword evidence="14" id="KW-1185">Reference proteome</keyword>
<gene>
    <name evidence="13" type="ORF">GUJ93_ZPchr0111g33296</name>
</gene>
<evidence type="ECO:0000256" key="3">
    <source>
        <dbReference type="ARBA" id="ARBA00022475"/>
    </source>
</evidence>
<keyword evidence="5" id="KW-0256">Endoplasmic reticulum</keyword>
<evidence type="ECO:0000256" key="6">
    <source>
        <dbReference type="ARBA" id="ARBA00022989"/>
    </source>
</evidence>
<reference evidence="13" key="1">
    <citation type="journal article" date="2021" name="bioRxiv">
        <title>Whole Genome Assembly and Annotation of Northern Wild Rice, Zizania palustris L., Supports a Whole Genome Duplication in the Zizania Genus.</title>
        <authorList>
            <person name="Haas M."/>
            <person name="Kono T."/>
            <person name="Macchietto M."/>
            <person name="Millas R."/>
            <person name="McGilp L."/>
            <person name="Shao M."/>
            <person name="Duquette J."/>
            <person name="Hirsch C.N."/>
            <person name="Kimball J."/>
        </authorList>
    </citation>
    <scope>NUCLEOTIDE SEQUENCE</scope>
    <source>
        <tissue evidence="13">Fresh leaf tissue</tissue>
    </source>
</reference>
<dbReference type="EMBL" id="JAAALK010001092">
    <property type="protein sequence ID" value="KAG8043238.1"/>
    <property type="molecule type" value="Genomic_DNA"/>
</dbReference>
<evidence type="ECO:0000313" key="13">
    <source>
        <dbReference type="EMBL" id="KAG8043238.1"/>
    </source>
</evidence>
<feature type="signal peptide" evidence="12">
    <location>
        <begin position="1"/>
        <end position="21"/>
    </location>
</feature>
<keyword evidence="7 11" id="KW-0472">Membrane</keyword>
<comment type="similarity">
    <text evidence="8">Belongs to the TMEM147 family.</text>
</comment>
<accession>A0A8J5RC57</accession>
<evidence type="ECO:0000256" key="12">
    <source>
        <dbReference type="SAM" id="SignalP"/>
    </source>
</evidence>
<evidence type="ECO:0000256" key="10">
    <source>
        <dbReference type="ARBA" id="ARBA00034899"/>
    </source>
</evidence>
<keyword evidence="4 11" id="KW-0812">Transmembrane</keyword>
<dbReference type="OrthoDB" id="670719at2759"/>
<comment type="caution">
    <text evidence="13">The sequence shown here is derived from an EMBL/GenBank/DDBJ whole genome shotgun (WGS) entry which is preliminary data.</text>
</comment>
<feature type="transmembrane region" description="Helical" evidence="11">
    <location>
        <begin position="48"/>
        <end position="68"/>
    </location>
</feature>
<evidence type="ECO:0000256" key="11">
    <source>
        <dbReference type="SAM" id="Phobius"/>
    </source>
</evidence>
<dbReference type="PANTHER" id="PTHR12869:SF0">
    <property type="entry name" value="BOS COMPLEX SUBUNIT TMEM147"/>
    <property type="match status" value="1"/>
</dbReference>
<evidence type="ECO:0000256" key="7">
    <source>
        <dbReference type="ARBA" id="ARBA00023136"/>
    </source>
</evidence>
<keyword evidence="3" id="KW-1003">Cell membrane</keyword>
<dbReference type="AlphaFoldDB" id="A0A8J5RC57"/>
<feature type="chain" id="PRO_5035326518" description="BOS complex subunit TMEM147" evidence="12">
    <location>
        <begin position="22"/>
        <end position="239"/>
    </location>
</feature>
<comment type="subcellular location">
    <subcellularLocation>
        <location evidence="2">Cell membrane</location>
        <topology evidence="2">Multi-pass membrane protein</topology>
    </subcellularLocation>
    <subcellularLocation>
        <location evidence="1">Endoplasmic reticulum membrane</location>
        <topology evidence="1">Multi-pass membrane protein</topology>
    </subcellularLocation>
</comment>
<evidence type="ECO:0000256" key="9">
    <source>
        <dbReference type="ARBA" id="ARBA00034846"/>
    </source>
</evidence>
<protein>
    <recommendedName>
        <fullName evidence="9">BOS complex subunit TMEM147</fullName>
    </recommendedName>
    <alternativeName>
        <fullName evidence="10">Transmembrane protein 147</fullName>
    </alternativeName>
</protein>
<dbReference type="Pfam" id="PF09767">
    <property type="entry name" value="DUF2053"/>
    <property type="match status" value="1"/>
</dbReference>
<dbReference type="InterPro" id="IPR019164">
    <property type="entry name" value="TMEM147"/>
</dbReference>
<name>A0A8J5RC57_ZIZPA</name>
<evidence type="ECO:0000256" key="4">
    <source>
        <dbReference type="ARBA" id="ARBA00022692"/>
    </source>
</evidence>
<evidence type="ECO:0000256" key="8">
    <source>
        <dbReference type="ARBA" id="ARBA00034739"/>
    </source>
</evidence>
<dbReference type="GO" id="GO:0005886">
    <property type="term" value="C:plasma membrane"/>
    <property type="evidence" value="ECO:0007669"/>
    <property type="project" value="UniProtKB-SubCell"/>
</dbReference>
<organism evidence="13 14">
    <name type="scientific">Zizania palustris</name>
    <name type="common">Northern wild rice</name>
    <dbReference type="NCBI Taxonomy" id="103762"/>
    <lineage>
        <taxon>Eukaryota</taxon>
        <taxon>Viridiplantae</taxon>
        <taxon>Streptophyta</taxon>
        <taxon>Embryophyta</taxon>
        <taxon>Tracheophyta</taxon>
        <taxon>Spermatophyta</taxon>
        <taxon>Magnoliopsida</taxon>
        <taxon>Liliopsida</taxon>
        <taxon>Poales</taxon>
        <taxon>Poaceae</taxon>
        <taxon>BOP clade</taxon>
        <taxon>Oryzoideae</taxon>
        <taxon>Oryzeae</taxon>
        <taxon>Zizaniinae</taxon>
        <taxon>Zizania</taxon>
    </lineage>
</organism>
<keyword evidence="12" id="KW-0732">Signal</keyword>
<dbReference type="Proteomes" id="UP000729402">
    <property type="component" value="Unassembled WGS sequence"/>
</dbReference>
<evidence type="ECO:0000256" key="5">
    <source>
        <dbReference type="ARBA" id="ARBA00022824"/>
    </source>
</evidence>
<dbReference type="GO" id="GO:0005789">
    <property type="term" value="C:endoplasmic reticulum membrane"/>
    <property type="evidence" value="ECO:0007669"/>
    <property type="project" value="UniProtKB-SubCell"/>
</dbReference>
<dbReference type="PANTHER" id="PTHR12869">
    <property type="entry name" value="SMALL SEVEN TRANSMEMBRANE DOMAIN-CONTAINING PROTEIN"/>
    <property type="match status" value="1"/>
</dbReference>
<proteinExistence type="inferred from homology"/>
<reference evidence="13" key="2">
    <citation type="submission" date="2021-02" db="EMBL/GenBank/DDBJ databases">
        <authorList>
            <person name="Kimball J.A."/>
            <person name="Haas M.W."/>
            <person name="Macchietto M."/>
            <person name="Kono T."/>
            <person name="Duquette J."/>
            <person name="Shao M."/>
        </authorList>
    </citation>
    <scope>NUCLEOTIDE SEQUENCE</scope>
    <source>
        <tissue evidence="13">Fresh leaf tissue</tissue>
    </source>
</reference>
<evidence type="ECO:0000313" key="14">
    <source>
        <dbReference type="Proteomes" id="UP000729402"/>
    </source>
</evidence>
<sequence>MAAYATKIFALFALFVLSASAATAVTTMQYFPPMMAMGTMDPCRQYMMQTLGMGSFTAMFMSQPMSFLRQQCCMQMQLQAMMPQCHCDASCQMMQNRQVICGGLEHQQMMKMAMDMPYVQHGTTADEEEDGNGHAIHLFSAGQSMTPLARVEKQLCLSWNSTGKDVAGLYFALTQLTHRNISQNHKFQAVGLGWAFADSVLHRLAPLWIGARGLEFTWEYIFKDWKQMPSCYGPCPLLH</sequence>
<evidence type="ECO:0000256" key="2">
    <source>
        <dbReference type="ARBA" id="ARBA00004651"/>
    </source>
</evidence>
<evidence type="ECO:0000256" key="1">
    <source>
        <dbReference type="ARBA" id="ARBA00004477"/>
    </source>
</evidence>
<keyword evidence="6 11" id="KW-1133">Transmembrane helix</keyword>